<keyword evidence="11 20" id="KW-0547">Nucleotide-binding</keyword>
<evidence type="ECO:0000256" key="11">
    <source>
        <dbReference type="ARBA" id="ARBA00022741"/>
    </source>
</evidence>
<dbReference type="InterPro" id="IPR018934">
    <property type="entry name" value="RIO_dom"/>
</dbReference>
<dbReference type="Gene3D" id="3.30.200.20">
    <property type="entry name" value="Phosphorylase Kinase, domain 1"/>
    <property type="match status" value="1"/>
</dbReference>
<evidence type="ECO:0000256" key="18">
    <source>
        <dbReference type="ARBA" id="ARBA00068838"/>
    </source>
</evidence>
<feature type="active site" description="4-aspartylphosphate intermediate" evidence="19">
    <location>
        <position position="278"/>
    </location>
</feature>
<dbReference type="GO" id="GO:0005737">
    <property type="term" value="C:cytoplasm"/>
    <property type="evidence" value="ECO:0007669"/>
    <property type="project" value="UniProtKB-SubCell"/>
</dbReference>
<dbReference type="FunFam" id="3.30.200.20:FF:000148">
    <property type="entry name" value="Serine/threonine-protein kinase RIO1"/>
    <property type="match status" value="1"/>
</dbReference>
<dbReference type="Pfam" id="PF01163">
    <property type="entry name" value="RIO1"/>
    <property type="match status" value="1"/>
</dbReference>
<dbReference type="InterPro" id="IPR017407">
    <property type="entry name" value="Ser/Thr_kinase_Rio1"/>
</dbReference>
<comment type="catalytic activity">
    <reaction evidence="17">
        <text>L-seryl-[protein] + ATP = O-phospho-L-seryl-[protein] + ADP + H(+)</text>
        <dbReference type="Rhea" id="RHEA:17989"/>
        <dbReference type="Rhea" id="RHEA-COMP:9863"/>
        <dbReference type="Rhea" id="RHEA-COMP:11604"/>
        <dbReference type="ChEBI" id="CHEBI:15378"/>
        <dbReference type="ChEBI" id="CHEBI:29999"/>
        <dbReference type="ChEBI" id="CHEBI:30616"/>
        <dbReference type="ChEBI" id="CHEBI:83421"/>
        <dbReference type="ChEBI" id="CHEBI:456216"/>
        <dbReference type="EC" id="2.7.11.1"/>
    </reaction>
</comment>
<comment type="subcellular location">
    <subcellularLocation>
        <location evidence="2">Cytoplasm</location>
    </subcellularLocation>
</comment>
<dbReference type="InterPro" id="IPR000687">
    <property type="entry name" value="RIO_kinase"/>
</dbReference>
<evidence type="ECO:0000256" key="4">
    <source>
        <dbReference type="ARBA" id="ARBA00012513"/>
    </source>
</evidence>
<dbReference type="EMBL" id="CAJFCV020000001">
    <property type="protein sequence ID" value="CAG9085259.1"/>
    <property type="molecule type" value="Genomic_DNA"/>
</dbReference>
<evidence type="ECO:0000256" key="15">
    <source>
        <dbReference type="ARBA" id="ARBA00022842"/>
    </source>
</evidence>
<evidence type="ECO:0000256" key="16">
    <source>
        <dbReference type="ARBA" id="ARBA00047899"/>
    </source>
</evidence>
<dbReference type="PIRSF" id="PIRSF038147">
    <property type="entry name" value="Ser/Thr_PK_RIO1"/>
    <property type="match status" value="1"/>
</dbReference>
<evidence type="ECO:0000313" key="24">
    <source>
        <dbReference type="EMBL" id="CAD5209864.1"/>
    </source>
</evidence>
<dbReference type="AlphaFoldDB" id="A0A7I8XIW1"/>
<dbReference type="GO" id="GO:0005524">
    <property type="term" value="F:ATP binding"/>
    <property type="evidence" value="ECO:0007669"/>
    <property type="project" value="UniProtKB-KW"/>
</dbReference>
<keyword evidence="7" id="KW-0690">Ribosome biogenesis</keyword>
<comment type="similarity">
    <text evidence="3">Belongs to the protein kinase superfamily. RIO-type Ser/Thr kinase family.</text>
</comment>
<feature type="binding site" evidence="20">
    <location>
        <position position="217"/>
    </location>
    <ligand>
        <name>ATP</name>
        <dbReference type="ChEBI" id="CHEBI:30616"/>
    </ligand>
</feature>
<dbReference type="GO" id="GO:0042254">
    <property type="term" value="P:ribosome biogenesis"/>
    <property type="evidence" value="ECO:0007669"/>
    <property type="project" value="UniProtKB-KW"/>
</dbReference>
<feature type="binding site" evidence="21">
    <location>
        <position position="278"/>
    </location>
    <ligand>
        <name>Mg(2+)</name>
        <dbReference type="ChEBI" id="CHEBI:18420"/>
    </ligand>
</feature>
<evidence type="ECO:0000256" key="13">
    <source>
        <dbReference type="ARBA" id="ARBA00022801"/>
    </source>
</evidence>
<feature type="compositionally biased region" description="Basic residues" evidence="22">
    <location>
        <begin position="456"/>
        <end position="476"/>
    </location>
</feature>
<dbReference type="Gene3D" id="1.10.510.10">
    <property type="entry name" value="Transferase(Phosphotransferase) domain 1"/>
    <property type="match status" value="1"/>
</dbReference>
<dbReference type="PROSITE" id="PS01245">
    <property type="entry name" value="RIO1"/>
    <property type="match status" value="1"/>
</dbReference>
<feature type="region of interest" description="Disordered" evidence="22">
    <location>
        <begin position="70"/>
        <end position="94"/>
    </location>
</feature>
<dbReference type="SMR" id="A0A7I8XIW1"/>
<evidence type="ECO:0000256" key="3">
    <source>
        <dbReference type="ARBA" id="ARBA00009196"/>
    </source>
</evidence>
<dbReference type="InterPro" id="IPR018935">
    <property type="entry name" value="RIO_kinase_CS"/>
</dbReference>
<evidence type="ECO:0000256" key="20">
    <source>
        <dbReference type="PIRSR" id="PIRSR038147-2"/>
    </source>
</evidence>
<evidence type="ECO:0000256" key="12">
    <source>
        <dbReference type="ARBA" id="ARBA00022777"/>
    </source>
</evidence>
<dbReference type="GO" id="GO:0016787">
    <property type="term" value="F:hydrolase activity"/>
    <property type="evidence" value="ECO:0007669"/>
    <property type="project" value="UniProtKB-KW"/>
</dbReference>
<evidence type="ECO:0000259" key="23">
    <source>
        <dbReference type="SMART" id="SM00090"/>
    </source>
</evidence>
<dbReference type="SUPFAM" id="SSF56112">
    <property type="entry name" value="Protein kinase-like (PK-like)"/>
    <property type="match status" value="1"/>
</dbReference>
<evidence type="ECO:0000313" key="25">
    <source>
        <dbReference type="Proteomes" id="UP000659654"/>
    </source>
</evidence>
<feature type="region of interest" description="Disordered" evidence="22">
    <location>
        <begin position="447"/>
        <end position="476"/>
    </location>
</feature>
<evidence type="ECO:0000256" key="14">
    <source>
        <dbReference type="ARBA" id="ARBA00022840"/>
    </source>
</evidence>
<dbReference type="SMART" id="SM00090">
    <property type="entry name" value="RIO"/>
    <property type="match status" value="1"/>
</dbReference>
<evidence type="ECO:0000256" key="8">
    <source>
        <dbReference type="ARBA" id="ARBA00022527"/>
    </source>
</evidence>
<dbReference type="EC" id="2.7.11.1" evidence="4"/>
<evidence type="ECO:0000256" key="17">
    <source>
        <dbReference type="ARBA" id="ARBA00048679"/>
    </source>
</evidence>
<comment type="caution">
    <text evidence="24">The sequence shown here is derived from an EMBL/GenBank/DDBJ whole genome shotgun (WGS) entry which is preliminary data.</text>
</comment>
<dbReference type="GO" id="GO:0004674">
    <property type="term" value="F:protein serine/threonine kinase activity"/>
    <property type="evidence" value="ECO:0007669"/>
    <property type="project" value="UniProtKB-KW"/>
</dbReference>
<evidence type="ECO:0000256" key="10">
    <source>
        <dbReference type="ARBA" id="ARBA00022723"/>
    </source>
</evidence>
<keyword evidence="25" id="KW-1185">Reference proteome</keyword>
<evidence type="ECO:0000256" key="19">
    <source>
        <dbReference type="PIRSR" id="PIRSR038147-1"/>
    </source>
</evidence>
<dbReference type="CDD" id="cd05147">
    <property type="entry name" value="RIO1_euk"/>
    <property type="match status" value="1"/>
</dbReference>
<comment type="catalytic activity">
    <reaction evidence="16">
        <text>L-threonyl-[protein] + ATP = O-phospho-L-threonyl-[protein] + ADP + H(+)</text>
        <dbReference type="Rhea" id="RHEA:46608"/>
        <dbReference type="Rhea" id="RHEA-COMP:11060"/>
        <dbReference type="Rhea" id="RHEA-COMP:11605"/>
        <dbReference type="ChEBI" id="CHEBI:15378"/>
        <dbReference type="ChEBI" id="CHEBI:30013"/>
        <dbReference type="ChEBI" id="CHEBI:30616"/>
        <dbReference type="ChEBI" id="CHEBI:61977"/>
        <dbReference type="ChEBI" id="CHEBI:456216"/>
        <dbReference type="EC" id="2.7.11.1"/>
    </reaction>
</comment>
<evidence type="ECO:0000256" key="22">
    <source>
        <dbReference type="SAM" id="MobiDB-lite"/>
    </source>
</evidence>
<dbReference type="PANTHER" id="PTHR45723">
    <property type="entry name" value="SERINE/THREONINE-PROTEIN KINASE RIO1"/>
    <property type="match status" value="1"/>
</dbReference>
<evidence type="ECO:0000256" key="9">
    <source>
        <dbReference type="ARBA" id="ARBA00022679"/>
    </source>
</evidence>
<gene>
    <name evidence="24" type="ORF">BXYJ_LOCUS1648</name>
</gene>
<dbReference type="OrthoDB" id="205248at2759"/>
<accession>A0A7I8XIW1</accession>
<evidence type="ECO:0000256" key="7">
    <source>
        <dbReference type="ARBA" id="ARBA00022517"/>
    </source>
</evidence>
<evidence type="ECO:0000256" key="2">
    <source>
        <dbReference type="ARBA" id="ARBA00004496"/>
    </source>
</evidence>
<keyword evidence="15" id="KW-0460">Magnesium</keyword>
<feature type="binding site" evidence="20">
    <location>
        <position position="145"/>
    </location>
    <ligand>
        <name>ATP</name>
        <dbReference type="ChEBI" id="CHEBI:30616"/>
    </ligand>
</feature>
<keyword evidence="9" id="KW-0808">Transferase</keyword>
<evidence type="ECO:0000256" key="1">
    <source>
        <dbReference type="ARBA" id="ARBA00001946"/>
    </source>
</evidence>
<organism evidence="24 25">
    <name type="scientific">Bursaphelenchus xylophilus</name>
    <name type="common">Pinewood nematode worm</name>
    <name type="synonym">Aphelenchoides xylophilus</name>
    <dbReference type="NCBI Taxonomy" id="6326"/>
    <lineage>
        <taxon>Eukaryota</taxon>
        <taxon>Metazoa</taxon>
        <taxon>Ecdysozoa</taxon>
        <taxon>Nematoda</taxon>
        <taxon>Chromadorea</taxon>
        <taxon>Rhabditida</taxon>
        <taxon>Tylenchina</taxon>
        <taxon>Tylenchomorpha</taxon>
        <taxon>Aphelenchoidea</taxon>
        <taxon>Aphelenchoididae</taxon>
        <taxon>Bursaphelenchus</taxon>
    </lineage>
</organism>
<dbReference type="Proteomes" id="UP000659654">
    <property type="component" value="Unassembled WGS sequence"/>
</dbReference>
<keyword evidence="10" id="KW-0479">Metal-binding</keyword>
<name>A0A7I8XIW1_BURXY</name>
<dbReference type="InterPro" id="IPR051272">
    <property type="entry name" value="RIO-type_Ser/Thr_kinase"/>
</dbReference>
<keyword evidence="14 20" id="KW-0067">ATP-binding</keyword>
<protein>
    <recommendedName>
        <fullName evidence="5">Serine/threonine-protein kinase RIO1</fullName>
        <ecNumber evidence="4">2.7.11.1</ecNumber>
    </recommendedName>
    <alternativeName>
        <fullName evidence="18">Serine/threonine-protein kinase rio1</fullName>
    </alternativeName>
</protein>
<keyword evidence="12" id="KW-0418">Kinase</keyword>
<keyword evidence="6" id="KW-0963">Cytoplasm</keyword>
<dbReference type="Proteomes" id="UP000582659">
    <property type="component" value="Unassembled WGS sequence"/>
</dbReference>
<keyword evidence="8" id="KW-0723">Serine/threonine-protein kinase</keyword>
<proteinExistence type="inferred from homology"/>
<evidence type="ECO:0000256" key="5">
    <source>
        <dbReference type="ARBA" id="ARBA00016038"/>
    </source>
</evidence>
<dbReference type="InterPro" id="IPR011009">
    <property type="entry name" value="Kinase-like_dom_sf"/>
</dbReference>
<dbReference type="EMBL" id="CAJFDI010000001">
    <property type="protein sequence ID" value="CAD5209864.1"/>
    <property type="molecule type" value="Genomic_DNA"/>
</dbReference>
<evidence type="ECO:0000256" key="6">
    <source>
        <dbReference type="ARBA" id="ARBA00022490"/>
    </source>
</evidence>
<dbReference type="GO" id="GO:0046872">
    <property type="term" value="F:metal ion binding"/>
    <property type="evidence" value="ECO:0007669"/>
    <property type="project" value="UniProtKB-KW"/>
</dbReference>
<sequence length="476" mass="55148">MAVNESGPISSDSSSDEFEDAHVFEDLGFGDFTKRLNSMRINGTGPNSQVTLGSLNLSKKGLRSGENQIQMHLDQGLTGDRKGKRNKDRADRATVEQVLDPRTRLILFRLVQRGFFECIEGCVSTGKEANVYHALDKEGESLAVKIYKTSILTFKDRDRYVTGEFRYRNGYSRHNPRKMVATWAEKEMRNLQRMHQARLPVPKSRLLKSHVLVMDFIGSDGWPAPLLKHANIDVKLANKLYMDCVRYMKILYNQCKLVHADLSEYNILFHENSLVIIDVSQSVEHDHPHSLQFLRSDITNITRFFHEKGAAVLTPQKLFELIVDPSYESDKATEKMLETERVEFLEDSQYLFLNAFIPHKLDSIVDFERDHEMEKDGTELNNPFQKIIAKTVQLNDGDDSNTETEHEVVGKEGYIEDDEEKVDFAHKHQKYVRIKGETTEEKRIRKKAVQEEKKEKRAVKIPKHVKKRKEKMRIHR</sequence>
<reference evidence="24" key="1">
    <citation type="submission" date="2020-09" db="EMBL/GenBank/DDBJ databases">
        <authorList>
            <person name="Kikuchi T."/>
        </authorList>
    </citation>
    <scope>NUCLEOTIDE SEQUENCE</scope>
    <source>
        <strain evidence="24">Ka4C1</strain>
    </source>
</reference>
<feature type="binding site" evidence="21">
    <location>
        <position position="266"/>
    </location>
    <ligand>
        <name>Mg(2+)</name>
        <dbReference type="ChEBI" id="CHEBI:18420"/>
    </ligand>
</feature>
<evidence type="ECO:0000256" key="21">
    <source>
        <dbReference type="PIRSR" id="PIRSR038147-3"/>
    </source>
</evidence>
<feature type="active site" description="Proton acceptor" evidence="19">
    <location>
        <position position="261"/>
    </location>
</feature>
<feature type="domain" description="RIO kinase" evidence="23">
    <location>
        <begin position="88"/>
        <end position="324"/>
    </location>
</feature>
<comment type="cofactor">
    <cofactor evidence="1 21">
        <name>Mg(2+)</name>
        <dbReference type="ChEBI" id="CHEBI:18420"/>
    </cofactor>
</comment>
<keyword evidence="13" id="KW-0378">Hydrolase</keyword>